<protein>
    <recommendedName>
        <fullName evidence="3">Antitoxin HicB</fullName>
    </recommendedName>
</protein>
<keyword evidence="2" id="KW-1185">Reference proteome</keyword>
<gene>
    <name evidence="1" type="ORF">RIF23_04565</name>
</gene>
<evidence type="ECO:0000313" key="1">
    <source>
        <dbReference type="EMBL" id="MDS1269569.1"/>
    </source>
</evidence>
<proteinExistence type="predicted"/>
<name>A0ABU2H4N6_9ACTN</name>
<comment type="caution">
    <text evidence="1">The sequence shown here is derived from an EMBL/GenBank/DDBJ whole genome shotgun (WGS) entry which is preliminary data.</text>
</comment>
<dbReference type="Proteomes" id="UP001250214">
    <property type="component" value="Unassembled WGS sequence"/>
</dbReference>
<organism evidence="1 2">
    <name type="scientific">Lipingzhangella rawalii</name>
    <dbReference type="NCBI Taxonomy" id="2055835"/>
    <lineage>
        <taxon>Bacteria</taxon>
        <taxon>Bacillati</taxon>
        <taxon>Actinomycetota</taxon>
        <taxon>Actinomycetes</taxon>
        <taxon>Streptosporangiales</taxon>
        <taxon>Nocardiopsidaceae</taxon>
        <taxon>Lipingzhangella</taxon>
    </lineage>
</organism>
<sequence length="123" mass="13662">MALYEVHARKWQNAWELRVEGLGLTWSPTLIDAESRAREHIASSLGVSEGSIHVDLVPRVSDELDQLALEARRTVHEAEEAQRVAAAKAREAVARLTDAGLSPADISRFLGLPQERITRLTEQ</sequence>
<dbReference type="RefSeq" id="WP_310911032.1">
    <property type="nucleotide sequence ID" value="NZ_JAVLVT010000001.1"/>
</dbReference>
<dbReference type="EMBL" id="JAVLVT010000001">
    <property type="protein sequence ID" value="MDS1269569.1"/>
    <property type="molecule type" value="Genomic_DNA"/>
</dbReference>
<evidence type="ECO:0008006" key="3">
    <source>
        <dbReference type="Google" id="ProtNLM"/>
    </source>
</evidence>
<evidence type="ECO:0000313" key="2">
    <source>
        <dbReference type="Proteomes" id="UP001250214"/>
    </source>
</evidence>
<reference evidence="2" key="1">
    <citation type="submission" date="2023-07" db="EMBL/GenBank/DDBJ databases">
        <title>Novel species in the genus Lipingzhangella isolated from Sambhar Salt Lake.</title>
        <authorList>
            <person name="Jiya N."/>
            <person name="Kajale S."/>
            <person name="Sharma A."/>
        </authorList>
    </citation>
    <scope>NUCLEOTIDE SEQUENCE [LARGE SCALE GENOMIC DNA]</scope>
    <source>
        <strain evidence="2">LS1_29</strain>
    </source>
</reference>
<accession>A0ABU2H4N6</accession>